<dbReference type="GO" id="GO:0008379">
    <property type="term" value="F:thioredoxin peroxidase activity"/>
    <property type="evidence" value="ECO:0007669"/>
    <property type="project" value="TreeGrafter"/>
</dbReference>
<evidence type="ECO:0000256" key="5">
    <source>
        <dbReference type="ARBA" id="ARBA00023284"/>
    </source>
</evidence>
<keyword evidence="3" id="KW-0049">Antioxidant</keyword>
<dbReference type="GO" id="GO:0005829">
    <property type="term" value="C:cytosol"/>
    <property type="evidence" value="ECO:0007669"/>
    <property type="project" value="TreeGrafter"/>
</dbReference>
<evidence type="ECO:0000313" key="8">
    <source>
        <dbReference type="Proteomes" id="UP000184375"/>
    </source>
</evidence>
<name>A0A1M7L2R7_9FIRM</name>
<accession>A0A1M7L2R7</accession>
<evidence type="ECO:0000256" key="4">
    <source>
        <dbReference type="ARBA" id="ARBA00023002"/>
    </source>
</evidence>
<dbReference type="AlphaFoldDB" id="A0A1M7L2R7"/>
<sequence length="45" mass="5151">MLVGKKAPNFKAKAFHQGKIKEVSLEDYIGKWVVLCFYPGDFTFV</sequence>
<comment type="similarity">
    <text evidence="1">Belongs to the peroxiredoxin family. AhpC/Prx1 subfamily.</text>
</comment>
<dbReference type="Pfam" id="PF00578">
    <property type="entry name" value="AhpC-TSA"/>
    <property type="match status" value="1"/>
</dbReference>
<dbReference type="GO" id="GO:0006979">
    <property type="term" value="P:response to oxidative stress"/>
    <property type="evidence" value="ECO:0007669"/>
    <property type="project" value="TreeGrafter"/>
</dbReference>
<evidence type="ECO:0000256" key="2">
    <source>
        <dbReference type="ARBA" id="ARBA00022559"/>
    </source>
</evidence>
<dbReference type="GO" id="GO:0033554">
    <property type="term" value="P:cellular response to stress"/>
    <property type="evidence" value="ECO:0007669"/>
    <property type="project" value="TreeGrafter"/>
</dbReference>
<keyword evidence="4" id="KW-0560">Oxidoreductase</keyword>
<evidence type="ECO:0000313" key="7">
    <source>
        <dbReference type="EMBL" id="SHM72220.1"/>
    </source>
</evidence>
<keyword evidence="5" id="KW-0676">Redox-active center</keyword>
<dbReference type="STRING" id="447595.SAMN05660826_01769"/>
<evidence type="ECO:0000256" key="1">
    <source>
        <dbReference type="ARBA" id="ARBA00009796"/>
    </source>
</evidence>
<dbReference type="InterPro" id="IPR036249">
    <property type="entry name" value="Thioredoxin-like_sf"/>
</dbReference>
<gene>
    <name evidence="7" type="ORF">SAMN05660826_01769</name>
</gene>
<evidence type="ECO:0000259" key="6">
    <source>
        <dbReference type="Pfam" id="PF00578"/>
    </source>
</evidence>
<evidence type="ECO:0000256" key="3">
    <source>
        <dbReference type="ARBA" id="ARBA00022862"/>
    </source>
</evidence>
<dbReference type="Proteomes" id="UP000184375">
    <property type="component" value="Unassembled WGS sequence"/>
</dbReference>
<dbReference type="InterPro" id="IPR050217">
    <property type="entry name" value="Peroxiredoxin"/>
</dbReference>
<dbReference type="SUPFAM" id="SSF52833">
    <property type="entry name" value="Thioredoxin-like"/>
    <property type="match status" value="1"/>
</dbReference>
<dbReference type="PANTHER" id="PTHR10681">
    <property type="entry name" value="THIOREDOXIN PEROXIDASE"/>
    <property type="match status" value="1"/>
</dbReference>
<keyword evidence="8" id="KW-1185">Reference proteome</keyword>
<protein>
    <submittedName>
        <fullName evidence="7">AhpC/TSA family protein</fullName>
    </submittedName>
</protein>
<dbReference type="PANTHER" id="PTHR10681:SF121">
    <property type="entry name" value="ALKYL HYDROPEROXIDE REDUCTASE C"/>
    <property type="match status" value="1"/>
</dbReference>
<reference evidence="8" key="1">
    <citation type="submission" date="2016-11" db="EMBL/GenBank/DDBJ databases">
        <authorList>
            <person name="Varghese N."/>
            <person name="Submissions S."/>
        </authorList>
    </citation>
    <scope>NUCLEOTIDE SEQUENCE [LARGE SCALE GENOMIC DNA]</scope>
    <source>
        <strain evidence="8">DSM 18802</strain>
    </source>
</reference>
<dbReference type="InterPro" id="IPR000866">
    <property type="entry name" value="AhpC/TSA"/>
</dbReference>
<keyword evidence="2" id="KW-0575">Peroxidase</keyword>
<dbReference type="Gene3D" id="3.40.30.10">
    <property type="entry name" value="Glutaredoxin"/>
    <property type="match status" value="1"/>
</dbReference>
<proteinExistence type="inferred from homology"/>
<feature type="domain" description="Alkyl hydroperoxide reductase subunit C/ Thiol specific antioxidant" evidence="6">
    <location>
        <begin position="3"/>
        <end position="45"/>
    </location>
</feature>
<dbReference type="GO" id="GO:0045454">
    <property type="term" value="P:cell redox homeostasis"/>
    <property type="evidence" value="ECO:0007669"/>
    <property type="project" value="TreeGrafter"/>
</dbReference>
<organism evidence="7 8">
    <name type="scientific">Caldanaerovirga acetigignens</name>
    <dbReference type="NCBI Taxonomy" id="447595"/>
    <lineage>
        <taxon>Bacteria</taxon>
        <taxon>Bacillati</taxon>
        <taxon>Bacillota</taxon>
        <taxon>Clostridia</taxon>
        <taxon>Thermosediminibacterales</taxon>
        <taxon>Thermosediminibacteraceae</taxon>
        <taxon>Caldanaerovirga</taxon>
    </lineage>
</organism>
<dbReference type="GO" id="GO:0042744">
    <property type="term" value="P:hydrogen peroxide catabolic process"/>
    <property type="evidence" value="ECO:0007669"/>
    <property type="project" value="TreeGrafter"/>
</dbReference>
<dbReference type="EMBL" id="FRCR01000010">
    <property type="protein sequence ID" value="SHM72220.1"/>
    <property type="molecule type" value="Genomic_DNA"/>
</dbReference>